<dbReference type="InParanoid" id="F6YM21"/>
<evidence type="ECO:0000256" key="1">
    <source>
        <dbReference type="SAM" id="MobiDB-lite"/>
    </source>
</evidence>
<dbReference type="RefSeq" id="XP_002126615.1">
    <property type="nucleotide sequence ID" value="XM_002126579.4"/>
</dbReference>
<gene>
    <name evidence="2" type="primary">LOC100179930</name>
</gene>
<reference evidence="2" key="4">
    <citation type="submission" date="2025-09" db="UniProtKB">
        <authorList>
            <consortium name="Ensembl"/>
        </authorList>
    </citation>
    <scope>IDENTIFICATION</scope>
</reference>
<dbReference type="HOGENOM" id="CLU_1293959_0_0_1"/>
<feature type="compositionally biased region" description="Polar residues" evidence="1">
    <location>
        <begin position="193"/>
        <end position="207"/>
    </location>
</feature>
<dbReference type="GeneTree" id="ENSGT00390000013424"/>
<sequence>MSWSWADFIPFYELFFGEELVEAVPEKEIGYFGSLFPDCVTLHETYEQAVEQIRLFQGPDEAEETINRLHLDLCTTVFFATTSFLLIMYAAKTAFRYGKPCLLALSETLAKLSSRNVETKVKKLDTRMNFMENILTETFKHLSVTNVAAASRKELGGLIDKQVNMLTSTKEKLDNISGTIRSMLETPKHTGGDQLSANTDDLPSEGNTGVGSK</sequence>
<dbReference type="Ensembl" id="ENSCINT00000018682.3">
    <property type="protein sequence ID" value="ENSCINP00000018682.3"/>
    <property type="gene ID" value="ENSCING00000009182.3"/>
</dbReference>
<feature type="region of interest" description="Disordered" evidence="1">
    <location>
        <begin position="184"/>
        <end position="213"/>
    </location>
</feature>
<dbReference type="OMA" id="RMNFMEN"/>
<accession>F6YM21</accession>
<dbReference type="EMBL" id="EAAA01002222">
    <property type="status" value="NOT_ANNOTATED_CDS"/>
    <property type="molecule type" value="Genomic_DNA"/>
</dbReference>
<accession>A0A1W2WFA9</accession>
<name>F6YM21_CIOIN</name>
<evidence type="ECO:0000313" key="2">
    <source>
        <dbReference type="Ensembl" id="ENSCINP00000018682.3"/>
    </source>
</evidence>
<keyword evidence="3" id="KW-1185">Reference proteome</keyword>
<reference evidence="2" key="2">
    <citation type="journal article" date="2008" name="Genome Biol.">
        <title>Improved genome assembly and evidence-based global gene model set for the chordate Ciona intestinalis: new insight into intron and operon populations.</title>
        <authorList>
            <person name="Satou Y."/>
            <person name="Mineta K."/>
            <person name="Ogasawara M."/>
            <person name="Sasakura Y."/>
            <person name="Shoguchi E."/>
            <person name="Ueno K."/>
            <person name="Yamada L."/>
            <person name="Matsumoto J."/>
            <person name="Wasserscheid J."/>
            <person name="Dewar K."/>
            <person name="Wiley G.B."/>
            <person name="Macmil S.L."/>
            <person name="Roe B.A."/>
            <person name="Zeller R.W."/>
            <person name="Hastings K.E."/>
            <person name="Lemaire P."/>
            <person name="Lindquist E."/>
            <person name="Endo T."/>
            <person name="Hotta K."/>
            <person name="Inaba K."/>
        </authorList>
    </citation>
    <scope>NUCLEOTIDE SEQUENCE [LARGE SCALE GENOMIC DNA]</scope>
    <source>
        <strain evidence="2">wild type</strain>
    </source>
</reference>
<dbReference type="AlphaFoldDB" id="F6YM21"/>
<evidence type="ECO:0000313" key="3">
    <source>
        <dbReference type="Proteomes" id="UP000008144"/>
    </source>
</evidence>
<dbReference type="KEGG" id="cin:100179930"/>
<organism evidence="2 3">
    <name type="scientific">Ciona intestinalis</name>
    <name type="common">Transparent sea squirt</name>
    <name type="synonym">Ascidia intestinalis</name>
    <dbReference type="NCBI Taxonomy" id="7719"/>
    <lineage>
        <taxon>Eukaryota</taxon>
        <taxon>Metazoa</taxon>
        <taxon>Chordata</taxon>
        <taxon>Tunicata</taxon>
        <taxon>Ascidiacea</taxon>
        <taxon>Phlebobranchia</taxon>
        <taxon>Cionidae</taxon>
        <taxon>Ciona</taxon>
    </lineage>
</organism>
<dbReference type="GeneID" id="100179930"/>
<reference evidence="2" key="3">
    <citation type="submission" date="2025-08" db="UniProtKB">
        <authorList>
            <consortium name="Ensembl"/>
        </authorList>
    </citation>
    <scope>IDENTIFICATION</scope>
</reference>
<protein>
    <submittedName>
        <fullName evidence="2">Uncharacterized LOC100179930</fullName>
    </submittedName>
</protein>
<reference evidence="3" key="1">
    <citation type="journal article" date="2002" name="Science">
        <title>The draft genome of Ciona intestinalis: insights into chordate and vertebrate origins.</title>
        <authorList>
            <person name="Dehal P."/>
            <person name="Satou Y."/>
            <person name="Campbell R.K."/>
            <person name="Chapman J."/>
            <person name="Degnan B."/>
            <person name="De Tomaso A."/>
            <person name="Davidson B."/>
            <person name="Di Gregorio A."/>
            <person name="Gelpke M."/>
            <person name="Goodstein D.M."/>
            <person name="Harafuji N."/>
            <person name="Hastings K.E."/>
            <person name="Ho I."/>
            <person name="Hotta K."/>
            <person name="Huang W."/>
            <person name="Kawashima T."/>
            <person name="Lemaire P."/>
            <person name="Martinez D."/>
            <person name="Meinertzhagen I.A."/>
            <person name="Necula S."/>
            <person name="Nonaka M."/>
            <person name="Putnam N."/>
            <person name="Rash S."/>
            <person name="Saiga H."/>
            <person name="Satake M."/>
            <person name="Terry A."/>
            <person name="Yamada L."/>
            <person name="Wang H.G."/>
            <person name="Awazu S."/>
            <person name="Azumi K."/>
            <person name="Boore J."/>
            <person name="Branno M."/>
            <person name="Chin-Bow S."/>
            <person name="DeSantis R."/>
            <person name="Doyle S."/>
            <person name="Francino P."/>
            <person name="Keys D.N."/>
            <person name="Haga S."/>
            <person name="Hayashi H."/>
            <person name="Hino K."/>
            <person name="Imai K.S."/>
            <person name="Inaba K."/>
            <person name="Kano S."/>
            <person name="Kobayashi K."/>
            <person name="Kobayashi M."/>
            <person name="Lee B.I."/>
            <person name="Makabe K.W."/>
            <person name="Manohar C."/>
            <person name="Matassi G."/>
            <person name="Medina M."/>
            <person name="Mochizuki Y."/>
            <person name="Mount S."/>
            <person name="Morishita T."/>
            <person name="Miura S."/>
            <person name="Nakayama A."/>
            <person name="Nishizaka S."/>
            <person name="Nomoto H."/>
            <person name="Ohta F."/>
            <person name="Oishi K."/>
            <person name="Rigoutsos I."/>
            <person name="Sano M."/>
            <person name="Sasaki A."/>
            <person name="Sasakura Y."/>
            <person name="Shoguchi E."/>
            <person name="Shin-i T."/>
            <person name="Spagnuolo A."/>
            <person name="Stainier D."/>
            <person name="Suzuki M.M."/>
            <person name="Tassy O."/>
            <person name="Takatori N."/>
            <person name="Tokuoka M."/>
            <person name="Yagi K."/>
            <person name="Yoshizaki F."/>
            <person name="Wada S."/>
            <person name="Zhang C."/>
            <person name="Hyatt P.D."/>
            <person name="Larimer F."/>
            <person name="Detter C."/>
            <person name="Doggett N."/>
            <person name="Glavina T."/>
            <person name="Hawkins T."/>
            <person name="Richardson P."/>
            <person name="Lucas S."/>
            <person name="Kohara Y."/>
            <person name="Levine M."/>
            <person name="Satoh N."/>
            <person name="Rokhsar D.S."/>
        </authorList>
    </citation>
    <scope>NUCLEOTIDE SEQUENCE [LARGE SCALE GENOMIC DNA]</scope>
</reference>
<dbReference type="Proteomes" id="UP000008144">
    <property type="component" value="Chromosome 5"/>
</dbReference>
<proteinExistence type="predicted"/>